<dbReference type="GO" id="GO:0005524">
    <property type="term" value="F:ATP binding"/>
    <property type="evidence" value="ECO:0007669"/>
    <property type="project" value="InterPro"/>
</dbReference>
<reference evidence="4" key="1">
    <citation type="submission" date="2023-03" db="EMBL/GenBank/DDBJ databases">
        <title>Massive genome expansion in bonnet fungi (Mycena s.s.) driven by repeated elements and novel gene families across ecological guilds.</title>
        <authorList>
            <consortium name="Lawrence Berkeley National Laboratory"/>
            <person name="Harder C.B."/>
            <person name="Miyauchi S."/>
            <person name="Viragh M."/>
            <person name="Kuo A."/>
            <person name="Thoen E."/>
            <person name="Andreopoulos B."/>
            <person name="Lu D."/>
            <person name="Skrede I."/>
            <person name="Drula E."/>
            <person name="Henrissat B."/>
            <person name="Morin E."/>
            <person name="Kohler A."/>
            <person name="Barry K."/>
            <person name="LaButti K."/>
            <person name="Morin E."/>
            <person name="Salamov A."/>
            <person name="Lipzen A."/>
            <person name="Mereny Z."/>
            <person name="Hegedus B."/>
            <person name="Baldrian P."/>
            <person name="Stursova M."/>
            <person name="Weitz H."/>
            <person name="Taylor A."/>
            <person name="Grigoriev I.V."/>
            <person name="Nagy L.G."/>
            <person name="Martin F."/>
            <person name="Kauserud H."/>
        </authorList>
    </citation>
    <scope>NUCLEOTIDE SEQUENCE</scope>
    <source>
        <strain evidence="4">9284</strain>
    </source>
</reference>
<dbReference type="Pfam" id="PF07714">
    <property type="entry name" value="PK_Tyr_Ser-Thr"/>
    <property type="match status" value="1"/>
</dbReference>
<feature type="domain" description="Protein kinase" evidence="2">
    <location>
        <begin position="437"/>
        <end position="731"/>
    </location>
</feature>
<dbReference type="PROSITE" id="PS00108">
    <property type="entry name" value="PROTEIN_KINASE_ST"/>
    <property type="match status" value="1"/>
</dbReference>
<keyword evidence="5" id="KW-1185">Reference proteome</keyword>
<dbReference type="PANTHER" id="PTHR44329">
    <property type="entry name" value="SERINE/THREONINE-PROTEIN KINASE TNNI3K-RELATED"/>
    <property type="match status" value="1"/>
</dbReference>
<dbReference type="PROSITE" id="PS50011">
    <property type="entry name" value="PROTEIN_KINASE_DOM"/>
    <property type="match status" value="1"/>
</dbReference>
<name>A0AAD7CLI0_9AGAR</name>
<evidence type="ECO:0000259" key="2">
    <source>
        <dbReference type="PROSITE" id="PS50011"/>
    </source>
</evidence>
<dbReference type="GO" id="GO:0004674">
    <property type="term" value="F:protein serine/threonine kinase activity"/>
    <property type="evidence" value="ECO:0007669"/>
    <property type="project" value="TreeGrafter"/>
</dbReference>
<feature type="compositionally biased region" description="Polar residues" evidence="1">
    <location>
        <begin position="236"/>
        <end position="247"/>
    </location>
</feature>
<dbReference type="AlphaFoldDB" id="A0AAD7CLI0"/>
<organism evidence="4 5">
    <name type="scientific">Roridomyces roridus</name>
    <dbReference type="NCBI Taxonomy" id="1738132"/>
    <lineage>
        <taxon>Eukaryota</taxon>
        <taxon>Fungi</taxon>
        <taxon>Dikarya</taxon>
        <taxon>Basidiomycota</taxon>
        <taxon>Agaricomycotina</taxon>
        <taxon>Agaricomycetes</taxon>
        <taxon>Agaricomycetidae</taxon>
        <taxon>Agaricales</taxon>
        <taxon>Marasmiineae</taxon>
        <taxon>Mycenaceae</taxon>
        <taxon>Roridomyces</taxon>
    </lineage>
</organism>
<dbReference type="InterPro" id="IPR051681">
    <property type="entry name" value="Ser/Thr_Kinases-Pseudokinases"/>
</dbReference>
<dbReference type="SUPFAM" id="SSF56112">
    <property type="entry name" value="Protein kinase-like (PK-like)"/>
    <property type="match status" value="1"/>
</dbReference>
<evidence type="ECO:0000256" key="1">
    <source>
        <dbReference type="SAM" id="MobiDB-lite"/>
    </source>
</evidence>
<feature type="region of interest" description="Disordered" evidence="1">
    <location>
        <begin position="133"/>
        <end position="167"/>
    </location>
</feature>
<evidence type="ECO:0000313" key="5">
    <source>
        <dbReference type="Proteomes" id="UP001221142"/>
    </source>
</evidence>
<keyword evidence="4" id="KW-0808">Transferase</keyword>
<sequence>MGSGLSSPLFSRRHLTRAGLRGSTFKDSSVIAIQIFDEQKTQKTQAQPALGVVNVRVRDILDLEPDGHEMLLDLKQGNNTDLTAHGKLKIHVGALVNRMDDERNALPTGWERRVSPSGRPYYVDHTTRTTTWLSPNATHKGGNDSDSRASDRERHITMPSDPPNPMLNKTLGVRRLHIGNDNTHTVFNTINGSLYEVNIHDGTPDAHGPRSVPLLPGLEELNESRDLDSDNEGDETTATPSPSNSDGRQVDRVSDSMLVPFDDPAYLHISGGQFVVTESSTMFNDPTHVSITGGKFYLVEGDFNQTTYQTIQSNDSAPSAKSLIALPFSQYERDGREESNLLMAKAEDDSQPNAGERDVLVLALAERLDTLFRDAEAYTNFLACRDSSARWLLDLLQDLLDYNANSAPIRRRRLFKALQRLSAGSELYPTCFSLDALERERLVAGGSFSDVYSGYIRGQSVGVKMMRVFDGTDVDEVLKDFGKEAIIWRQLCHPNVLPFYGLYTFLGRLCLVSPWMENGHIRGYLKRETYDTDLLLSFILDIALGLEYLHTEGIIHGDLKGDNIFVTPSRKACIADFGLSSIITSMSSVRFTRSSKAERGGTARYQAPELHDGGVNSHCSDIYGFACTVYELLTGTAPFPEIKIDTAVAMAVLRGERPARPPSCCGTPALDGLWSLIEDCWQQTPESRPTASQVVERLQGGDIAATQTNPNTRDWDEEFTSRFRRQLHPFFVPSVAEFDRVISTTVVSVQETGSTAIEGSSHAS</sequence>
<dbReference type="InterPro" id="IPR011009">
    <property type="entry name" value="Kinase-like_dom_sf"/>
</dbReference>
<dbReference type="SMART" id="SM00220">
    <property type="entry name" value="S_TKc"/>
    <property type="match status" value="1"/>
</dbReference>
<dbReference type="Pfam" id="PF00397">
    <property type="entry name" value="WW"/>
    <property type="match status" value="1"/>
</dbReference>
<feature type="region of interest" description="Disordered" evidence="1">
    <location>
        <begin position="224"/>
        <end position="250"/>
    </location>
</feature>
<dbReference type="PROSITE" id="PS50020">
    <property type="entry name" value="WW_DOMAIN_2"/>
    <property type="match status" value="1"/>
</dbReference>
<proteinExistence type="predicted"/>
<dbReference type="EMBL" id="JARKIF010000001">
    <property type="protein sequence ID" value="KAJ7651261.1"/>
    <property type="molecule type" value="Genomic_DNA"/>
</dbReference>
<dbReference type="InterPro" id="IPR000719">
    <property type="entry name" value="Prot_kinase_dom"/>
</dbReference>
<dbReference type="InterPro" id="IPR001245">
    <property type="entry name" value="Ser-Thr/Tyr_kinase_cat_dom"/>
</dbReference>
<dbReference type="SUPFAM" id="SSF51045">
    <property type="entry name" value="WW domain"/>
    <property type="match status" value="1"/>
</dbReference>
<comment type="caution">
    <text evidence="4">The sequence shown here is derived from an EMBL/GenBank/DDBJ whole genome shotgun (WGS) entry which is preliminary data.</text>
</comment>
<dbReference type="Proteomes" id="UP001221142">
    <property type="component" value="Unassembled WGS sequence"/>
</dbReference>
<gene>
    <name evidence="4" type="ORF">FB45DRAFT_33860</name>
</gene>
<dbReference type="Gene3D" id="2.20.70.10">
    <property type="match status" value="1"/>
</dbReference>
<evidence type="ECO:0000259" key="3">
    <source>
        <dbReference type="PROSITE" id="PS50020"/>
    </source>
</evidence>
<dbReference type="SMART" id="SM00456">
    <property type="entry name" value="WW"/>
    <property type="match status" value="1"/>
</dbReference>
<dbReference type="InterPro" id="IPR036020">
    <property type="entry name" value="WW_dom_sf"/>
</dbReference>
<evidence type="ECO:0000313" key="4">
    <source>
        <dbReference type="EMBL" id="KAJ7651261.1"/>
    </source>
</evidence>
<keyword evidence="4" id="KW-0418">Kinase</keyword>
<feature type="domain" description="WW" evidence="3">
    <location>
        <begin position="104"/>
        <end position="137"/>
    </location>
</feature>
<protein>
    <submittedName>
        <fullName evidence="4">Kinase-like domain-containing protein</fullName>
    </submittedName>
</protein>
<feature type="compositionally biased region" description="Basic and acidic residues" evidence="1">
    <location>
        <begin position="141"/>
        <end position="156"/>
    </location>
</feature>
<dbReference type="InterPro" id="IPR001202">
    <property type="entry name" value="WW_dom"/>
</dbReference>
<dbReference type="Gene3D" id="1.10.510.10">
    <property type="entry name" value="Transferase(Phosphotransferase) domain 1"/>
    <property type="match status" value="1"/>
</dbReference>
<accession>A0AAD7CLI0</accession>
<dbReference type="CDD" id="cd00201">
    <property type="entry name" value="WW"/>
    <property type="match status" value="1"/>
</dbReference>
<dbReference type="InterPro" id="IPR008271">
    <property type="entry name" value="Ser/Thr_kinase_AS"/>
</dbReference>